<keyword evidence="1" id="KW-0812">Transmembrane</keyword>
<feature type="transmembrane region" description="Helical" evidence="1">
    <location>
        <begin position="52"/>
        <end position="70"/>
    </location>
</feature>
<keyword evidence="3" id="KW-1185">Reference proteome</keyword>
<dbReference type="AlphaFoldDB" id="A0A1H5TEK8"/>
<evidence type="ECO:0000313" key="3">
    <source>
        <dbReference type="Proteomes" id="UP000236752"/>
    </source>
</evidence>
<proteinExistence type="predicted"/>
<evidence type="ECO:0000313" key="2">
    <source>
        <dbReference type="EMBL" id="SEF61203.1"/>
    </source>
</evidence>
<sequence>MQNSAAAFAKRHKQVRKKHRKMAFGYRTKVDENGVFIQKPTVLSTTSMRGPFVFFMAFLFGMKVLFQTYLGEVDYLSHVDSLAGGNLAEKVGAFIMAPDPVTSQLASVFSNIL</sequence>
<keyword evidence="1" id="KW-1133">Transmembrane helix</keyword>
<protein>
    <submittedName>
        <fullName evidence="2">Uncharacterized protein</fullName>
    </submittedName>
</protein>
<dbReference type="EMBL" id="FNUZ01000001">
    <property type="protein sequence ID" value="SEF61203.1"/>
    <property type="molecule type" value="Genomic_DNA"/>
</dbReference>
<accession>A0A1H5TEK8</accession>
<reference evidence="2 3" key="1">
    <citation type="submission" date="2016-10" db="EMBL/GenBank/DDBJ databases">
        <authorList>
            <person name="de Groot N.N."/>
        </authorList>
    </citation>
    <scope>NUCLEOTIDE SEQUENCE [LARGE SCALE GENOMIC DNA]</scope>
    <source>
        <strain evidence="2 3">DSM 26915</strain>
    </source>
</reference>
<gene>
    <name evidence="2" type="ORF">SAMN04488045_0588</name>
</gene>
<dbReference type="RefSeq" id="WP_146064503.1">
    <property type="nucleotide sequence ID" value="NZ_FNUZ01000001.1"/>
</dbReference>
<organism evidence="2 3">
    <name type="scientific">Thalassococcus halodurans</name>
    <dbReference type="NCBI Taxonomy" id="373675"/>
    <lineage>
        <taxon>Bacteria</taxon>
        <taxon>Pseudomonadati</taxon>
        <taxon>Pseudomonadota</taxon>
        <taxon>Alphaproteobacteria</taxon>
        <taxon>Rhodobacterales</taxon>
        <taxon>Roseobacteraceae</taxon>
        <taxon>Thalassococcus</taxon>
    </lineage>
</organism>
<dbReference type="OrthoDB" id="7866534at2"/>
<dbReference type="Proteomes" id="UP000236752">
    <property type="component" value="Unassembled WGS sequence"/>
</dbReference>
<evidence type="ECO:0000256" key="1">
    <source>
        <dbReference type="SAM" id="Phobius"/>
    </source>
</evidence>
<keyword evidence="1" id="KW-0472">Membrane</keyword>
<name>A0A1H5TEK8_9RHOB</name>